<dbReference type="Gene3D" id="1.20.58.1040">
    <property type="match status" value="1"/>
</dbReference>
<feature type="compositionally biased region" description="Basic and acidic residues" evidence="11">
    <location>
        <begin position="88"/>
        <end position="107"/>
    </location>
</feature>
<protein>
    <recommendedName>
        <fullName evidence="3">glucan endo-1,3-beta-D-glucosidase</fullName>
        <ecNumber evidence="3">3.2.1.39</ecNumber>
    </recommendedName>
    <alternativeName>
        <fullName evidence="8">(1-&gt;3)-beta-glucan endohydrolase</fullName>
    </alternativeName>
    <alternativeName>
        <fullName evidence="9">Beta-1,3-endoglucanase</fullName>
    </alternativeName>
</protein>
<feature type="region of interest" description="Disordered" evidence="11">
    <location>
        <begin position="88"/>
        <end position="112"/>
    </location>
</feature>
<keyword evidence="7 13" id="KW-0326">Glycosidase</keyword>
<keyword evidence="6" id="KW-1015">Disulfide bond</keyword>
<dbReference type="Pfam" id="PF07983">
    <property type="entry name" value="X8"/>
    <property type="match status" value="1"/>
</dbReference>
<proteinExistence type="inferred from homology"/>
<name>A0A445JEN3_GLYSO</name>
<evidence type="ECO:0000256" key="2">
    <source>
        <dbReference type="ARBA" id="ARBA00008773"/>
    </source>
</evidence>
<feature type="domain" description="X8" evidence="12">
    <location>
        <begin position="268"/>
        <end position="344"/>
    </location>
</feature>
<evidence type="ECO:0000256" key="1">
    <source>
        <dbReference type="ARBA" id="ARBA00000382"/>
    </source>
</evidence>
<evidence type="ECO:0000313" key="13">
    <source>
        <dbReference type="EMBL" id="RZB96891.1"/>
    </source>
</evidence>
<dbReference type="GO" id="GO:0005975">
    <property type="term" value="P:carbohydrate metabolic process"/>
    <property type="evidence" value="ECO:0007669"/>
    <property type="project" value="InterPro"/>
</dbReference>
<dbReference type="InterPro" id="IPR012946">
    <property type="entry name" value="X8"/>
</dbReference>
<comment type="caution">
    <text evidence="13">The sequence shown here is derived from an EMBL/GenBank/DDBJ whole genome shotgun (WGS) entry which is preliminary data.</text>
</comment>
<dbReference type="SUPFAM" id="SSF51445">
    <property type="entry name" value="(Trans)glycosidases"/>
    <property type="match status" value="1"/>
</dbReference>
<keyword evidence="5 13" id="KW-0378">Hydrolase</keyword>
<sequence length="346" mass="38583">MNLVLAHCQLQGGEGAEAAVSGVGVNWGAIASHPMEPHIVVNLLKENVSAFSGTDIEVMVGIPNDQLKKLSKDLDHAEDWVKQNVSKHAHDEGVNIRRQNKGDHGALNDDVYESSFNKPSDGSFRKNIYDVMKQLVKFLDEKKSPFLVNIYSFLNLYQNEDFPKDYAFFEGHGKSTDDKNAHYTNMFYQGFLKKMASNKGTLLHPGPVNSYLVSLFDENMKSVAPDDFERHWGIFHYDGKPEFPIDFSGKGEDKMPIGTKGVRYQEQKWCVLKSNANRSELGGYLSYACAGGDCTSLGNLDASGNASYAFNQYFQINDQSVEACDFEGVATIASKENVFFPCINHQ</sequence>
<keyword evidence="14" id="KW-1185">Reference proteome</keyword>
<organism evidence="13 14">
    <name type="scientific">Glycine soja</name>
    <name type="common">Wild soybean</name>
    <dbReference type="NCBI Taxonomy" id="3848"/>
    <lineage>
        <taxon>Eukaryota</taxon>
        <taxon>Viridiplantae</taxon>
        <taxon>Streptophyta</taxon>
        <taxon>Embryophyta</taxon>
        <taxon>Tracheophyta</taxon>
        <taxon>Spermatophyta</taxon>
        <taxon>Magnoliopsida</taxon>
        <taxon>eudicotyledons</taxon>
        <taxon>Gunneridae</taxon>
        <taxon>Pentapetalae</taxon>
        <taxon>rosids</taxon>
        <taxon>fabids</taxon>
        <taxon>Fabales</taxon>
        <taxon>Fabaceae</taxon>
        <taxon>Papilionoideae</taxon>
        <taxon>50 kb inversion clade</taxon>
        <taxon>NPAAA clade</taxon>
        <taxon>indigoferoid/millettioid clade</taxon>
        <taxon>Phaseoleae</taxon>
        <taxon>Glycine</taxon>
        <taxon>Glycine subgen. Soja</taxon>
    </lineage>
</organism>
<dbReference type="EC" id="3.2.1.39" evidence="3"/>
<dbReference type="Pfam" id="PF00332">
    <property type="entry name" value="Glyco_hydro_17"/>
    <property type="match status" value="2"/>
</dbReference>
<dbReference type="InterPro" id="IPR017853">
    <property type="entry name" value="GH"/>
</dbReference>
<evidence type="ECO:0000256" key="11">
    <source>
        <dbReference type="SAM" id="MobiDB-lite"/>
    </source>
</evidence>
<dbReference type="GO" id="GO:0042973">
    <property type="term" value="F:glucan endo-1,3-beta-D-glucosidase activity"/>
    <property type="evidence" value="ECO:0007669"/>
    <property type="project" value="UniProtKB-EC"/>
</dbReference>
<comment type="similarity">
    <text evidence="2 10">Belongs to the glycosyl hydrolase 17 family.</text>
</comment>
<dbReference type="EMBL" id="QZWG01000008">
    <property type="protein sequence ID" value="RZB96891.1"/>
    <property type="molecule type" value="Genomic_DNA"/>
</dbReference>
<dbReference type="Proteomes" id="UP000289340">
    <property type="component" value="Chromosome 8"/>
</dbReference>
<comment type="catalytic activity">
    <reaction evidence="1">
        <text>Hydrolysis of (1-&gt;3)-beta-D-glucosidic linkages in (1-&gt;3)-beta-D-glucans.</text>
        <dbReference type="EC" id="3.2.1.39"/>
    </reaction>
</comment>
<dbReference type="PANTHER" id="PTHR32227">
    <property type="entry name" value="GLUCAN ENDO-1,3-BETA-GLUCOSIDASE BG1-RELATED-RELATED"/>
    <property type="match status" value="1"/>
</dbReference>
<evidence type="ECO:0000256" key="6">
    <source>
        <dbReference type="ARBA" id="ARBA00023157"/>
    </source>
</evidence>
<reference evidence="13 14" key="1">
    <citation type="submission" date="2018-09" db="EMBL/GenBank/DDBJ databases">
        <title>A high-quality reference genome of wild soybean provides a powerful tool to mine soybean genomes.</title>
        <authorList>
            <person name="Xie M."/>
            <person name="Chung C.Y.L."/>
            <person name="Li M.-W."/>
            <person name="Wong F.-L."/>
            <person name="Chan T.-F."/>
            <person name="Lam H.-M."/>
        </authorList>
    </citation>
    <scope>NUCLEOTIDE SEQUENCE [LARGE SCALE GENOMIC DNA]</scope>
    <source>
        <strain evidence="14">cv. W05</strain>
        <tissue evidence="13">Hypocotyl of etiolated seedlings</tissue>
    </source>
</reference>
<evidence type="ECO:0000259" key="12">
    <source>
        <dbReference type="SMART" id="SM00768"/>
    </source>
</evidence>
<gene>
    <name evidence="13" type="ORF">D0Y65_020544</name>
</gene>
<dbReference type="SMART" id="SM00768">
    <property type="entry name" value="X8"/>
    <property type="match status" value="1"/>
</dbReference>
<evidence type="ECO:0000256" key="7">
    <source>
        <dbReference type="ARBA" id="ARBA00023295"/>
    </source>
</evidence>
<evidence type="ECO:0000256" key="10">
    <source>
        <dbReference type="RuleBase" id="RU004335"/>
    </source>
</evidence>
<evidence type="ECO:0000313" key="14">
    <source>
        <dbReference type="Proteomes" id="UP000289340"/>
    </source>
</evidence>
<evidence type="ECO:0000256" key="8">
    <source>
        <dbReference type="ARBA" id="ARBA00033335"/>
    </source>
</evidence>
<evidence type="ECO:0000256" key="5">
    <source>
        <dbReference type="ARBA" id="ARBA00022801"/>
    </source>
</evidence>
<keyword evidence="4" id="KW-0732">Signal</keyword>
<dbReference type="InterPro" id="IPR044965">
    <property type="entry name" value="Glyco_hydro_17_plant"/>
</dbReference>
<dbReference type="AlphaFoldDB" id="A0A445JEN3"/>
<accession>A0A445JEN3</accession>
<dbReference type="InterPro" id="IPR000490">
    <property type="entry name" value="Glyco_hydro_17"/>
</dbReference>
<evidence type="ECO:0000256" key="3">
    <source>
        <dbReference type="ARBA" id="ARBA00012780"/>
    </source>
</evidence>
<evidence type="ECO:0000256" key="9">
    <source>
        <dbReference type="ARBA" id="ARBA00033417"/>
    </source>
</evidence>
<evidence type="ECO:0000256" key="4">
    <source>
        <dbReference type="ARBA" id="ARBA00022729"/>
    </source>
</evidence>
<dbReference type="Gene3D" id="3.20.20.80">
    <property type="entry name" value="Glycosidases"/>
    <property type="match status" value="3"/>
</dbReference>